<accession>A0A5N7KGK4</accession>
<evidence type="ECO:0000313" key="1">
    <source>
        <dbReference type="EMBL" id="MPR01343.1"/>
    </source>
</evidence>
<gene>
    <name evidence="1" type="ORF">F0169_04180</name>
</gene>
<dbReference type="RefSeq" id="WP_152745704.1">
    <property type="nucleotide sequence ID" value="NZ_VUAZ01000019.1"/>
</dbReference>
<reference evidence="1 2" key="2">
    <citation type="journal article" date="2023" name="Plant Pathol.">
        <title>Dismantling and reorganizing Pseudomonas marginalis sensu#lato.</title>
        <authorList>
            <person name="Sawada H."/>
            <person name="Fujikawa T."/>
            <person name="Satou M."/>
        </authorList>
    </citation>
    <scope>NUCLEOTIDE SEQUENCE [LARGE SCALE GENOMIC DNA]</scope>
    <source>
        <strain evidence="1 2">MAFF 212408</strain>
    </source>
</reference>
<dbReference type="Proteomes" id="UP000326112">
    <property type="component" value="Unassembled WGS sequence"/>
</dbReference>
<evidence type="ECO:0000313" key="2">
    <source>
        <dbReference type="Proteomes" id="UP000326112"/>
    </source>
</evidence>
<proteinExistence type="predicted"/>
<reference evidence="1 2" key="1">
    <citation type="journal article" date="2020" name="Int. J. Syst. Evol. Microbiol.">
        <title>Pseudomonas kitaguniensis sp. nov., a pathogen causing bacterial rot of Welsh onion in Japan.</title>
        <authorList>
            <person name="Sawada H."/>
            <person name="Fujikawa T."/>
            <person name="Nishiwaki Y."/>
            <person name="Horita H."/>
        </authorList>
    </citation>
    <scope>NUCLEOTIDE SEQUENCE [LARGE SCALE GENOMIC DNA]</scope>
    <source>
        <strain evidence="1 2">MAFF 212408</strain>
    </source>
</reference>
<name>A0A5N7KGK4_9PSED</name>
<protein>
    <recommendedName>
        <fullName evidence="3">RiboL-PSP-HEPN domain-containing protein</fullName>
    </recommendedName>
</protein>
<sequence length="254" mass="29600">MKHPLTLNAMEILSRDDESLKPFLRETFRFPSGTLGVERSSLKLQATQRIDDIVMFHQFAMFTHTQSNQVVAPLFEAFNKHYNLMFDHMGDDQEKISSARMAFRNFNAAAQLRQVECIANESLVINLWATIEQISTRCLAVISNHASGKRAPHIWKDIEKYYTDRNIILKNAISYTTIDELRVLNNKIKHSYLVDDDLLPFDYFKTHVNKRIDAIPLRVFDYTLAAYNFVCFITNRSGENDFYPENEEDDDDDE</sequence>
<evidence type="ECO:0008006" key="3">
    <source>
        <dbReference type="Google" id="ProtNLM"/>
    </source>
</evidence>
<dbReference type="EMBL" id="VUAZ01000019">
    <property type="protein sequence ID" value="MPR01343.1"/>
    <property type="molecule type" value="Genomic_DNA"/>
</dbReference>
<organism evidence="1 2">
    <name type="scientific">Pseudomonas kitaguniensis</name>
    <dbReference type="NCBI Taxonomy" id="2607908"/>
    <lineage>
        <taxon>Bacteria</taxon>
        <taxon>Pseudomonadati</taxon>
        <taxon>Pseudomonadota</taxon>
        <taxon>Gammaproteobacteria</taxon>
        <taxon>Pseudomonadales</taxon>
        <taxon>Pseudomonadaceae</taxon>
        <taxon>Pseudomonas</taxon>
    </lineage>
</organism>
<comment type="caution">
    <text evidence="1">The sequence shown here is derived from an EMBL/GenBank/DDBJ whole genome shotgun (WGS) entry which is preliminary data.</text>
</comment>
<keyword evidence="2" id="KW-1185">Reference proteome</keyword>